<proteinExistence type="predicted"/>
<dbReference type="AlphaFoldDB" id="A0A8B6DEZ4"/>
<keyword evidence="2" id="KW-1185">Reference proteome</keyword>
<accession>A0A8B6DEZ4</accession>
<dbReference type="OrthoDB" id="2963168at2759"/>
<dbReference type="EMBL" id="UYJE01003253">
    <property type="protein sequence ID" value="VDI17775.1"/>
    <property type="molecule type" value="Genomic_DNA"/>
</dbReference>
<evidence type="ECO:0000313" key="2">
    <source>
        <dbReference type="Proteomes" id="UP000596742"/>
    </source>
</evidence>
<reference evidence="1" key="1">
    <citation type="submission" date="2018-11" db="EMBL/GenBank/DDBJ databases">
        <authorList>
            <person name="Alioto T."/>
            <person name="Alioto T."/>
        </authorList>
    </citation>
    <scope>NUCLEOTIDE SEQUENCE</scope>
</reference>
<protein>
    <submittedName>
        <fullName evidence="1">Uncharacterized protein</fullName>
    </submittedName>
</protein>
<sequence>MPRIQQKAENDLAKLKIDHVDAQIKVKTLTDQRDEVSRKQQGEIDRLKFQVEFMMKQNTMVLPVEVVGLSVCKESFNSCLMLVAIEIGSLYSGCCFSFKGLYTDSERHGFVSPQLYTEGKFQMKIPTAVLLNSKKEFECIGVEANKYKKEFVSEGWFYFTKFKTMLARSKVMLYRIEKSLK</sequence>
<evidence type="ECO:0000313" key="1">
    <source>
        <dbReference type="EMBL" id="VDI17775.1"/>
    </source>
</evidence>
<organism evidence="1 2">
    <name type="scientific">Mytilus galloprovincialis</name>
    <name type="common">Mediterranean mussel</name>
    <dbReference type="NCBI Taxonomy" id="29158"/>
    <lineage>
        <taxon>Eukaryota</taxon>
        <taxon>Metazoa</taxon>
        <taxon>Spiralia</taxon>
        <taxon>Lophotrochozoa</taxon>
        <taxon>Mollusca</taxon>
        <taxon>Bivalvia</taxon>
        <taxon>Autobranchia</taxon>
        <taxon>Pteriomorphia</taxon>
        <taxon>Mytilida</taxon>
        <taxon>Mytiloidea</taxon>
        <taxon>Mytilidae</taxon>
        <taxon>Mytilinae</taxon>
        <taxon>Mytilus</taxon>
    </lineage>
</organism>
<name>A0A8B6DEZ4_MYTGA</name>
<comment type="caution">
    <text evidence="1">The sequence shown here is derived from an EMBL/GenBank/DDBJ whole genome shotgun (WGS) entry which is preliminary data.</text>
</comment>
<gene>
    <name evidence="1" type="ORF">MGAL_10B068803</name>
</gene>
<dbReference type="Proteomes" id="UP000596742">
    <property type="component" value="Unassembled WGS sequence"/>
</dbReference>